<keyword evidence="1" id="KW-1133">Transmembrane helix</keyword>
<gene>
    <name evidence="3" type="ORF">DZC73_10855</name>
</gene>
<comment type="caution">
    <text evidence="3">The sequence shown here is derived from an EMBL/GenBank/DDBJ whole genome shotgun (WGS) entry which is preliminary data.</text>
</comment>
<sequence>MGEKTRTLRQTIFRVLAVVIGIAALIFGFQERREISHLKAIGVSAVVDPIKGYTERHSRGGTTYSAQFSFKTTDGQAISRKRQFPKEVLTDFENGRPVNIRYDPKNPSEFVFEKETASWWTVVMGVGFVVAAIFFM</sequence>
<name>A0A3N7JWX0_9BURK</name>
<feature type="domain" description="DUF3592" evidence="2">
    <location>
        <begin position="51"/>
        <end position="115"/>
    </location>
</feature>
<evidence type="ECO:0000313" key="3">
    <source>
        <dbReference type="EMBL" id="RQP25319.1"/>
    </source>
</evidence>
<proteinExistence type="predicted"/>
<protein>
    <submittedName>
        <fullName evidence="3">DUF3592 domain-containing protein</fullName>
    </submittedName>
</protein>
<reference evidence="3 4" key="1">
    <citation type="submission" date="2018-08" db="EMBL/GenBank/DDBJ databases">
        <authorList>
            <person name="Khan S.A."/>
            <person name="Jeon C.O."/>
            <person name="Chun B.H."/>
            <person name="Jeong S.E."/>
        </authorList>
    </citation>
    <scope>NUCLEOTIDE SEQUENCE [LARGE SCALE GENOMIC DNA]</scope>
    <source>
        <strain evidence="3 4">S-16</strain>
    </source>
</reference>
<keyword evidence="1" id="KW-0472">Membrane</keyword>
<reference evidence="3 4" key="2">
    <citation type="submission" date="2018-12" db="EMBL/GenBank/DDBJ databases">
        <title>Rhizobacter gummiphilus sp. nov., a rubber-degrading bacterium isolated from the soil of a botanical garden in Japan.</title>
        <authorList>
            <person name="Shunsuke S.S."/>
        </authorList>
    </citation>
    <scope>NUCLEOTIDE SEQUENCE [LARGE SCALE GENOMIC DNA]</scope>
    <source>
        <strain evidence="3 4">S-16</strain>
    </source>
</reference>
<dbReference type="Proteomes" id="UP000267464">
    <property type="component" value="Unassembled WGS sequence"/>
</dbReference>
<dbReference type="EMBL" id="QUSW01000002">
    <property type="protein sequence ID" value="RQP25319.1"/>
    <property type="molecule type" value="Genomic_DNA"/>
</dbReference>
<dbReference type="OrthoDB" id="8819470at2"/>
<dbReference type="RefSeq" id="WP_124540229.1">
    <property type="nucleotide sequence ID" value="NZ_QUSW01000002.1"/>
</dbReference>
<feature type="transmembrane region" description="Helical" evidence="1">
    <location>
        <begin position="12"/>
        <end position="29"/>
    </location>
</feature>
<dbReference type="AlphaFoldDB" id="A0A3N7JWX0"/>
<organism evidence="3 4">
    <name type="scientific">Piscinibacter terrae</name>
    <dbReference type="NCBI Taxonomy" id="2496871"/>
    <lineage>
        <taxon>Bacteria</taxon>
        <taxon>Pseudomonadati</taxon>
        <taxon>Pseudomonadota</taxon>
        <taxon>Betaproteobacteria</taxon>
        <taxon>Burkholderiales</taxon>
        <taxon>Sphaerotilaceae</taxon>
        <taxon>Piscinibacter</taxon>
    </lineage>
</organism>
<accession>A0A3N7JWX0</accession>
<keyword evidence="1" id="KW-0812">Transmembrane</keyword>
<dbReference type="Pfam" id="PF12158">
    <property type="entry name" value="DUF3592"/>
    <property type="match status" value="1"/>
</dbReference>
<evidence type="ECO:0000256" key="1">
    <source>
        <dbReference type="SAM" id="Phobius"/>
    </source>
</evidence>
<evidence type="ECO:0000259" key="2">
    <source>
        <dbReference type="Pfam" id="PF12158"/>
    </source>
</evidence>
<feature type="transmembrane region" description="Helical" evidence="1">
    <location>
        <begin position="117"/>
        <end position="135"/>
    </location>
</feature>
<dbReference type="InterPro" id="IPR021994">
    <property type="entry name" value="DUF3592"/>
</dbReference>
<keyword evidence="4" id="KW-1185">Reference proteome</keyword>
<evidence type="ECO:0000313" key="4">
    <source>
        <dbReference type="Proteomes" id="UP000267464"/>
    </source>
</evidence>